<dbReference type="HOGENOM" id="CLU_645182_0_0_10"/>
<evidence type="ECO:0000256" key="1">
    <source>
        <dbReference type="SAM" id="Phobius"/>
    </source>
</evidence>
<dbReference type="STRING" id="700598.Niako_4883"/>
<reference evidence="2 3" key="1">
    <citation type="submission" date="2011-12" db="EMBL/GenBank/DDBJ databases">
        <title>The complete genome of Niastella koreensis GR20-10.</title>
        <authorList>
            <consortium name="US DOE Joint Genome Institute (JGI-PGF)"/>
            <person name="Lucas S."/>
            <person name="Han J."/>
            <person name="Lapidus A."/>
            <person name="Bruce D."/>
            <person name="Goodwin L."/>
            <person name="Pitluck S."/>
            <person name="Peters L."/>
            <person name="Kyrpides N."/>
            <person name="Mavromatis K."/>
            <person name="Ivanova N."/>
            <person name="Mikhailova N."/>
            <person name="Davenport K."/>
            <person name="Saunders E."/>
            <person name="Detter J.C."/>
            <person name="Tapia R."/>
            <person name="Han C."/>
            <person name="Land M."/>
            <person name="Hauser L."/>
            <person name="Markowitz V."/>
            <person name="Cheng J.-F."/>
            <person name="Hugenholtz P."/>
            <person name="Woyke T."/>
            <person name="Wu D."/>
            <person name="Tindall B."/>
            <person name="Pomrenke H."/>
            <person name="Brambilla E."/>
            <person name="Klenk H.-P."/>
            <person name="Eisen J.A."/>
        </authorList>
    </citation>
    <scope>NUCLEOTIDE SEQUENCE [LARGE SCALE GENOMIC DNA]</scope>
    <source>
        <strain evidence="3">DSM 17620 / KACC 11465 / NBRC 106392 / GR20-10</strain>
    </source>
</reference>
<organism evidence="2 3">
    <name type="scientific">Niastella koreensis (strain DSM 17620 / KACC 11465 / NBRC 106392 / GR20-10)</name>
    <dbReference type="NCBI Taxonomy" id="700598"/>
    <lineage>
        <taxon>Bacteria</taxon>
        <taxon>Pseudomonadati</taxon>
        <taxon>Bacteroidota</taxon>
        <taxon>Chitinophagia</taxon>
        <taxon>Chitinophagales</taxon>
        <taxon>Chitinophagaceae</taxon>
        <taxon>Niastella</taxon>
    </lineage>
</organism>
<proteinExistence type="predicted"/>
<accession>G8TRJ4</accession>
<dbReference type="AlphaFoldDB" id="G8TRJ4"/>
<dbReference type="OrthoDB" id="639802at2"/>
<keyword evidence="1" id="KW-0472">Membrane</keyword>
<evidence type="ECO:0000313" key="2">
    <source>
        <dbReference type="EMBL" id="AEW01125.1"/>
    </source>
</evidence>
<dbReference type="EMBL" id="CP003178">
    <property type="protein sequence ID" value="AEW01125.1"/>
    <property type="molecule type" value="Genomic_DNA"/>
</dbReference>
<dbReference type="RefSeq" id="WP_014221037.1">
    <property type="nucleotide sequence ID" value="NC_016609.1"/>
</dbReference>
<dbReference type="KEGG" id="nko:Niako_4883"/>
<keyword evidence="1" id="KW-1133">Transmembrane helix</keyword>
<keyword evidence="1" id="KW-0812">Transmembrane</keyword>
<feature type="transmembrane region" description="Helical" evidence="1">
    <location>
        <begin position="118"/>
        <end position="148"/>
    </location>
</feature>
<gene>
    <name evidence="2" type="ordered locus">Niako_4883</name>
</gene>
<sequence length="438" mass="49368">MFKSRSIQVKTQSKGHTDQLLVSICMNELCKKAGLEDTTNLVQRDLVFLSDRIESETGLPISLSTIKRLMNGQFSRLPQIATLDAIAAAAGYQTWQNFKTSKNQEVSRSRVTKEEKSGALRALIVAGTNIRIILAGAFILFALIYLGLRMADRKPGLEMVSKATFSAGKVTGNDIPNTVVFNYNVDSVKADSFFIQQSWDKNRRVRVFKHNHTLTDIYYEPGYHVARLIANDKIIKTVDVSIPTDRWVFYGKEGIAKGQPYYIHANDAKSRSFKLTKDDLVKSGIDVQKENIFINAFFPSHIESSSDNFVLRCRIKVDELKNDPCPYLLVEVFSQRPALYFMTIPRGCTSELVTQFGEKEINGKMNDLSALGNDPRNWQDLEFKVVNKNATISINGKRVFYINYKNSCGLITGIGFMSNGLCEVDSLHMSTIEGREIY</sequence>
<evidence type="ECO:0000313" key="3">
    <source>
        <dbReference type="Proteomes" id="UP000005438"/>
    </source>
</evidence>
<dbReference type="Proteomes" id="UP000005438">
    <property type="component" value="Chromosome"/>
</dbReference>
<name>G8TRJ4_NIAKG</name>
<dbReference type="eggNOG" id="ENOG502Z9Q8">
    <property type="taxonomic scope" value="Bacteria"/>
</dbReference>
<protein>
    <submittedName>
        <fullName evidence="2">Uncharacterized protein</fullName>
    </submittedName>
</protein>